<sequence length="272" mass="28110">MTGESAQSDPSEAKDAVSSAPAGKSAGAVAGEAVNWAAGVAAAGLFYLSWIWAPVVAADGLDPISTYASELAATDQPGSWFFRVSDLITGLLIAAAAGWRAHFREQGRARWGWWALTAFGVATVADALAPLSCAPSADKVCAAKEAAFELHWTHSAHVGTSVTASVAMMAAVVLVTLPLFLARRPAVTDGGRTAGLRMVLGASAAGYLLGTAWTMVEVSRASIDWPWPALLGIAQRFQVGSGSVWMLALAGLVFWGGLAATRGGRAEERPDV</sequence>
<feature type="transmembrane region" description="Helical" evidence="1">
    <location>
        <begin position="162"/>
        <end position="182"/>
    </location>
</feature>
<name>K6WA23_9MICO</name>
<gene>
    <name evidence="2" type="ORF">AUCHE_16_01070</name>
</gene>
<dbReference type="EMBL" id="BAGZ01000016">
    <property type="protein sequence ID" value="GAB78687.1"/>
    <property type="molecule type" value="Genomic_DNA"/>
</dbReference>
<accession>K6WA23</accession>
<feature type="transmembrane region" description="Helical" evidence="1">
    <location>
        <begin position="80"/>
        <end position="99"/>
    </location>
</feature>
<keyword evidence="3" id="KW-1185">Reference proteome</keyword>
<evidence type="ECO:0008006" key="4">
    <source>
        <dbReference type="Google" id="ProtNLM"/>
    </source>
</evidence>
<dbReference type="Pfam" id="PF06197">
    <property type="entry name" value="DUF998"/>
    <property type="match status" value="1"/>
</dbReference>
<organism evidence="2 3">
    <name type="scientific">Austwickia chelonae NBRC 105200</name>
    <dbReference type="NCBI Taxonomy" id="1184607"/>
    <lineage>
        <taxon>Bacteria</taxon>
        <taxon>Bacillati</taxon>
        <taxon>Actinomycetota</taxon>
        <taxon>Actinomycetes</taxon>
        <taxon>Micrococcales</taxon>
        <taxon>Dermatophilaceae</taxon>
        <taxon>Austwickia</taxon>
    </lineage>
</organism>
<evidence type="ECO:0000313" key="2">
    <source>
        <dbReference type="EMBL" id="GAB78687.1"/>
    </source>
</evidence>
<dbReference type="eggNOG" id="COG2267">
    <property type="taxonomic scope" value="Bacteria"/>
</dbReference>
<keyword evidence="1" id="KW-0812">Transmembrane</keyword>
<evidence type="ECO:0000256" key="1">
    <source>
        <dbReference type="SAM" id="Phobius"/>
    </source>
</evidence>
<feature type="transmembrane region" description="Helical" evidence="1">
    <location>
        <begin position="236"/>
        <end position="260"/>
    </location>
</feature>
<dbReference type="AlphaFoldDB" id="K6WA23"/>
<evidence type="ECO:0000313" key="3">
    <source>
        <dbReference type="Proteomes" id="UP000008495"/>
    </source>
</evidence>
<proteinExistence type="predicted"/>
<reference evidence="2 3" key="1">
    <citation type="submission" date="2012-08" db="EMBL/GenBank/DDBJ databases">
        <title>Whole genome shotgun sequence of Austwickia chelonae NBRC 105200.</title>
        <authorList>
            <person name="Yoshida I."/>
            <person name="Hosoyama A."/>
            <person name="Tsuchikane K."/>
            <person name="Katsumata H."/>
            <person name="Ando Y."/>
            <person name="Ohji S."/>
            <person name="Hamada M."/>
            <person name="Tamura T."/>
            <person name="Yamazoe A."/>
            <person name="Yamazaki S."/>
            <person name="Fujita N."/>
        </authorList>
    </citation>
    <scope>NUCLEOTIDE SEQUENCE [LARGE SCALE GENOMIC DNA]</scope>
    <source>
        <strain evidence="2 3">NBRC 105200</strain>
    </source>
</reference>
<feature type="transmembrane region" description="Helical" evidence="1">
    <location>
        <begin position="111"/>
        <end position="129"/>
    </location>
</feature>
<dbReference type="RefSeq" id="WP_006503444.1">
    <property type="nucleotide sequence ID" value="NZ_BAGZ01000016.1"/>
</dbReference>
<keyword evidence="1" id="KW-1133">Transmembrane helix</keyword>
<dbReference type="Proteomes" id="UP000008495">
    <property type="component" value="Unassembled WGS sequence"/>
</dbReference>
<dbReference type="InterPro" id="IPR009339">
    <property type="entry name" value="DUF998"/>
</dbReference>
<dbReference type="OrthoDB" id="5150321at2"/>
<protein>
    <recommendedName>
        <fullName evidence="4">DUF998 domain-containing protein</fullName>
    </recommendedName>
</protein>
<keyword evidence="1" id="KW-0472">Membrane</keyword>
<dbReference type="STRING" id="100225.SAMN05421595_2341"/>
<comment type="caution">
    <text evidence="2">The sequence shown here is derived from an EMBL/GenBank/DDBJ whole genome shotgun (WGS) entry which is preliminary data.</text>
</comment>
<feature type="transmembrane region" description="Helical" evidence="1">
    <location>
        <begin position="33"/>
        <end position="53"/>
    </location>
</feature>
<feature type="transmembrane region" description="Helical" evidence="1">
    <location>
        <begin position="194"/>
        <end position="216"/>
    </location>
</feature>